<evidence type="ECO:0000313" key="1">
    <source>
        <dbReference type="EMBL" id="MPN40559.1"/>
    </source>
</evidence>
<reference evidence="1" key="1">
    <citation type="submission" date="2019-08" db="EMBL/GenBank/DDBJ databases">
        <authorList>
            <person name="Kucharzyk K."/>
            <person name="Murdoch R.W."/>
            <person name="Higgins S."/>
            <person name="Loffler F."/>
        </authorList>
    </citation>
    <scope>NUCLEOTIDE SEQUENCE</scope>
</reference>
<organism evidence="1">
    <name type="scientific">bioreactor metagenome</name>
    <dbReference type="NCBI Taxonomy" id="1076179"/>
    <lineage>
        <taxon>unclassified sequences</taxon>
        <taxon>metagenomes</taxon>
        <taxon>ecological metagenomes</taxon>
    </lineage>
</organism>
<accession>A0A645HQP3</accession>
<protein>
    <submittedName>
        <fullName evidence="1">Uncharacterized protein</fullName>
    </submittedName>
</protein>
<name>A0A645HQP3_9ZZZZ</name>
<dbReference type="AlphaFoldDB" id="A0A645HQP3"/>
<proteinExistence type="predicted"/>
<comment type="caution">
    <text evidence="1">The sequence shown here is derived from an EMBL/GenBank/DDBJ whole genome shotgun (WGS) entry which is preliminary data.</text>
</comment>
<sequence length="155" mass="18381">MHSSPLKQFKNFKDIYDDYSIQPVEYVATAGTVLPLDNRYYCLWWLKNKTLYLSDVLFFSVSNDQINSVFPNKEHYKLMEQLTGVKFNKNITALPNIYNRSSIINNEGMMPALWFSDTLFVKESKENDESYEEWKEKSCKQLVFKSGKLREIKQY</sequence>
<dbReference type="EMBL" id="VSSQ01097057">
    <property type="protein sequence ID" value="MPN40559.1"/>
    <property type="molecule type" value="Genomic_DNA"/>
</dbReference>
<gene>
    <name evidence="1" type="ORF">SDC9_188097</name>
</gene>